<comment type="caution">
    <text evidence="7">The sequence shown here is derived from an EMBL/GenBank/DDBJ whole genome shotgun (WGS) entry which is preliminary data.</text>
</comment>
<evidence type="ECO:0000259" key="5">
    <source>
        <dbReference type="PROSITE" id="PS01124"/>
    </source>
</evidence>
<dbReference type="SUPFAM" id="SSF52172">
    <property type="entry name" value="CheY-like"/>
    <property type="match status" value="1"/>
</dbReference>
<keyword evidence="2" id="KW-0238">DNA-binding</keyword>
<feature type="domain" description="HTH araC/xylS-type" evidence="5">
    <location>
        <begin position="263"/>
        <end position="361"/>
    </location>
</feature>
<keyword evidence="3" id="KW-0804">Transcription</keyword>
<dbReference type="PROSITE" id="PS50110">
    <property type="entry name" value="RESPONSE_REGULATORY"/>
    <property type="match status" value="1"/>
</dbReference>
<dbReference type="Pfam" id="PF12833">
    <property type="entry name" value="HTH_18"/>
    <property type="match status" value="1"/>
</dbReference>
<feature type="modified residue" description="4-aspartylphosphate" evidence="4">
    <location>
        <position position="55"/>
    </location>
</feature>
<evidence type="ECO:0000256" key="1">
    <source>
        <dbReference type="ARBA" id="ARBA00023015"/>
    </source>
</evidence>
<evidence type="ECO:0000313" key="7">
    <source>
        <dbReference type="EMBL" id="NOU91353.1"/>
    </source>
</evidence>
<keyword evidence="8" id="KW-1185">Reference proteome</keyword>
<accession>A0ABX1ZDF3</accession>
<dbReference type="Proteomes" id="UP000658690">
    <property type="component" value="Unassembled WGS sequence"/>
</dbReference>
<reference evidence="7 8" key="1">
    <citation type="submission" date="2019-10" db="EMBL/GenBank/DDBJ databases">
        <title>Description of Paenibacillus choica sp. nov.</title>
        <authorList>
            <person name="Carlier A."/>
            <person name="Qi S."/>
        </authorList>
    </citation>
    <scope>NUCLEOTIDE SEQUENCE [LARGE SCALE GENOMIC DNA]</scope>
    <source>
        <strain evidence="7 8">LMG 31460</strain>
    </source>
</reference>
<keyword evidence="4" id="KW-0597">Phosphoprotein</keyword>
<dbReference type="InterPro" id="IPR001789">
    <property type="entry name" value="Sig_transdc_resp-reg_receiver"/>
</dbReference>
<dbReference type="RefSeq" id="WP_171694054.1">
    <property type="nucleotide sequence ID" value="NZ_WHOC01000195.1"/>
</dbReference>
<dbReference type="Pfam" id="PF00072">
    <property type="entry name" value="Response_reg"/>
    <property type="match status" value="1"/>
</dbReference>
<feature type="domain" description="Response regulatory" evidence="6">
    <location>
        <begin position="3"/>
        <end position="120"/>
    </location>
</feature>
<keyword evidence="1" id="KW-0805">Transcription regulation</keyword>
<gene>
    <name evidence="7" type="ORF">GC102_37355</name>
</gene>
<sequence length="361" mass="41860">MLNVLIIDDELWARQVVRSLGDWNKLGLTIIGEADGGREGIVLIETLHPSIVITDMRMPGLDGVELLQVLNERYPEVKIIVMSGFDDFVYLKQAIRSRAIEYLLKPINPVELNAALSRCVDELQASLHIQTSWDTHVFTDKKMLDTYLNYRQQVYEYLLELNRPAVLHTMEKIEGLLTEGYTETQDGRLPARIAHDFLHLLEEFTAGTDYGLDSAWIEERRERAAWLSGYSLGEIHTILRDWLIDAIDAIEAYRKNKNRLAPEDVQAYIDRHYQETISLETVAHHFFVSKEHLSRTFKASIGENLSDYIVRKRMEKAKELIMDQRLAIKRVAELTGYIDIAYFYRVFKKHFGLTPGEMRKD</sequence>
<dbReference type="SMART" id="SM00448">
    <property type="entry name" value="REC"/>
    <property type="match status" value="1"/>
</dbReference>
<evidence type="ECO:0000256" key="3">
    <source>
        <dbReference type="ARBA" id="ARBA00023163"/>
    </source>
</evidence>
<evidence type="ECO:0000313" key="8">
    <source>
        <dbReference type="Proteomes" id="UP000658690"/>
    </source>
</evidence>
<dbReference type="Gene3D" id="3.40.50.2300">
    <property type="match status" value="1"/>
</dbReference>
<dbReference type="EMBL" id="WHOC01000195">
    <property type="protein sequence ID" value="NOU91353.1"/>
    <property type="molecule type" value="Genomic_DNA"/>
</dbReference>
<evidence type="ECO:0000259" key="6">
    <source>
        <dbReference type="PROSITE" id="PS50110"/>
    </source>
</evidence>
<dbReference type="PANTHER" id="PTHR43280:SF2">
    <property type="entry name" value="HTH-TYPE TRANSCRIPTIONAL REGULATOR EXSA"/>
    <property type="match status" value="1"/>
</dbReference>
<dbReference type="InterPro" id="IPR009057">
    <property type="entry name" value="Homeodomain-like_sf"/>
</dbReference>
<dbReference type="PANTHER" id="PTHR43280">
    <property type="entry name" value="ARAC-FAMILY TRANSCRIPTIONAL REGULATOR"/>
    <property type="match status" value="1"/>
</dbReference>
<dbReference type="SMART" id="SM00342">
    <property type="entry name" value="HTH_ARAC"/>
    <property type="match status" value="1"/>
</dbReference>
<dbReference type="SUPFAM" id="SSF46689">
    <property type="entry name" value="Homeodomain-like"/>
    <property type="match status" value="2"/>
</dbReference>
<proteinExistence type="predicted"/>
<dbReference type="InterPro" id="IPR011006">
    <property type="entry name" value="CheY-like_superfamily"/>
</dbReference>
<dbReference type="PRINTS" id="PR00032">
    <property type="entry name" value="HTHARAC"/>
</dbReference>
<dbReference type="InterPro" id="IPR018062">
    <property type="entry name" value="HTH_AraC-typ_CS"/>
</dbReference>
<dbReference type="Gene3D" id="1.10.10.60">
    <property type="entry name" value="Homeodomain-like"/>
    <property type="match status" value="2"/>
</dbReference>
<name>A0ABX1ZDF3_9BACL</name>
<organism evidence="7 8">
    <name type="scientific">Paenibacillus germinis</name>
    <dbReference type="NCBI Taxonomy" id="2654979"/>
    <lineage>
        <taxon>Bacteria</taxon>
        <taxon>Bacillati</taxon>
        <taxon>Bacillota</taxon>
        <taxon>Bacilli</taxon>
        <taxon>Bacillales</taxon>
        <taxon>Paenibacillaceae</taxon>
        <taxon>Paenibacillus</taxon>
    </lineage>
</organism>
<protein>
    <submittedName>
        <fullName evidence="7">Response regulator</fullName>
    </submittedName>
</protein>
<dbReference type="PROSITE" id="PS01124">
    <property type="entry name" value="HTH_ARAC_FAMILY_2"/>
    <property type="match status" value="1"/>
</dbReference>
<dbReference type="InterPro" id="IPR018060">
    <property type="entry name" value="HTH_AraC"/>
</dbReference>
<evidence type="ECO:0000256" key="4">
    <source>
        <dbReference type="PROSITE-ProRule" id="PRU00169"/>
    </source>
</evidence>
<dbReference type="PROSITE" id="PS00041">
    <property type="entry name" value="HTH_ARAC_FAMILY_1"/>
    <property type="match status" value="1"/>
</dbReference>
<evidence type="ECO:0000256" key="2">
    <source>
        <dbReference type="ARBA" id="ARBA00023125"/>
    </source>
</evidence>
<dbReference type="InterPro" id="IPR020449">
    <property type="entry name" value="Tscrpt_reg_AraC-type_HTH"/>
</dbReference>
<dbReference type="CDD" id="cd17536">
    <property type="entry name" value="REC_YesN-like"/>
    <property type="match status" value="1"/>
</dbReference>